<gene>
    <name evidence="12" type="primary">gmk</name>
    <name evidence="14" type="ORF">DMC14_002690</name>
</gene>
<dbReference type="PROSITE" id="PS00856">
    <property type="entry name" value="GUANYLATE_KINASE_1"/>
    <property type="match status" value="1"/>
</dbReference>
<proteinExistence type="inferred from homology"/>
<evidence type="ECO:0000256" key="9">
    <source>
        <dbReference type="ARBA" id="ARBA00022840"/>
    </source>
</evidence>
<evidence type="ECO:0000256" key="10">
    <source>
        <dbReference type="ARBA" id="ARBA00030128"/>
    </source>
</evidence>
<organism evidence="14 15">
    <name type="scientific">Metamycoplasma phocicerebrale</name>
    <dbReference type="NCBI Taxonomy" id="142649"/>
    <lineage>
        <taxon>Bacteria</taxon>
        <taxon>Bacillati</taxon>
        <taxon>Mycoplasmatota</taxon>
        <taxon>Mycoplasmoidales</taxon>
        <taxon>Metamycoplasmataceae</taxon>
        <taxon>Metamycoplasma</taxon>
    </lineage>
</organism>
<keyword evidence="6 12" id="KW-0808">Transferase</keyword>
<keyword evidence="9 12" id="KW-0067">ATP-binding</keyword>
<dbReference type="InterPro" id="IPR008144">
    <property type="entry name" value="Guanylate_kin-like_dom"/>
</dbReference>
<evidence type="ECO:0000313" key="14">
    <source>
        <dbReference type="EMBL" id="AZZ65676.1"/>
    </source>
</evidence>
<dbReference type="SUPFAM" id="SSF52540">
    <property type="entry name" value="P-loop containing nucleoside triphosphate hydrolases"/>
    <property type="match status" value="1"/>
</dbReference>
<reference evidence="14" key="1">
    <citation type="submission" date="2019-03" db="EMBL/GenBank/DDBJ databases">
        <title>Draft Sequence and Annotation of the Mycoplasma phocicerebrale Strain 1049T Genome.</title>
        <authorList>
            <person name="Frasca S.Jr."/>
            <person name="Kutish G.F."/>
            <person name="Castellanos Gell J."/>
            <person name="Michaels D.L."/>
            <person name="Brown D.R."/>
        </authorList>
    </citation>
    <scope>NUCLEOTIDE SEQUENCE</scope>
    <source>
        <strain evidence="14">1049</strain>
    </source>
</reference>
<dbReference type="GO" id="GO:0005524">
    <property type="term" value="F:ATP binding"/>
    <property type="evidence" value="ECO:0007669"/>
    <property type="project" value="UniProtKB-UniRule"/>
</dbReference>
<dbReference type="PANTHER" id="PTHR23117">
    <property type="entry name" value="GUANYLATE KINASE-RELATED"/>
    <property type="match status" value="1"/>
</dbReference>
<comment type="similarity">
    <text evidence="3 12">Belongs to the guanylate kinase family.</text>
</comment>
<dbReference type="Proteomes" id="UP000256585">
    <property type="component" value="Chromosome"/>
</dbReference>
<evidence type="ECO:0000256" key="1">
    <source>
        <dbReference type="ARBA" id="ARBA00003531"/>
    </source>
</evidence>
<dbReference type="OrthoDB" id="9808150at2"/>
<dbReference type="AlphaFoldDB" id="A0A3Q9VAG2"/>
<dbReference type="Pfam" id="PF00625">
    <property type="entry name" value="Guanylate_kin"/>
    <property type="match status" value="1"/>
</dbReference>
<comment type="catalytic activity">
    <reaction evidence="11 12">
        <text>GMP + ATP = GDP + ADP</text>
        <dbReference type="Rhea" id="RHEA:20780"/>
        <dbReference type="ChEBI" id="CHEBI:30616"/>
        <dbReference type="ChEBI" id="CHEBI:58115"/>
        <dbReference type="ChEBI" id="CHEBI:58189"/>
        <dbReference type="ChEBI" id="CHEBI:456216"/>
        <dbReference type="EC" id="2.7.4.8"/>
    </reaction>
</comment>
<protein>
    <recommendedName>
        <fullName evidence="5 12">Guanylate kinase</fullName>
        <ecNumber evidence="4 12">2.7.4.8</ecNumber>
    </recommendedName>
    <alternativeName>
        <fullName evidence="10 12">GMP kinase</fullName>
    </alternativeName>
</protein>
<evidence type="ECO:0000256" key="5">
    <source>
        <dbReference type="ARBA" id="ARBA00016296"/>
    </source>
</evidence>
<feature type="binding site" evidence="12">
    <location>
        <begin position="10"/>
        <end position="17"/>
    </location>
    <ligand>
        <name>ATP</name>
        <dbReference type="ChEBI" id="CHEBI:30616"/>
    </ligand>
</feature>
<keyword evidence="7 12" id="KW-0547">Nucleotide-binding</keyword>
<keyword evidence="8 12" id="KW-0418">Kinase</keyword>
<dbReference type="HAMAP" id="MF_00328">
    <property type="entry name" value="Guanylate_kinase"/>
    <property type="match status" value="1"/>
</dbReference>
<keyword evidence="12" id="KW-0963">Cytoplasm</keyword>
<dbReference type="InterPro" id="IPR027417">
    <property type="entry name" value="P-loop_NTPase"/>
</dbReference>
<sequence length="207" mass="24050">MEKKLIIFTGPSGVGKGTVEKPLFDDKDLKLKLSVSITTRKPREGEIDGVHYYFVSPEMFQTFIKEDRLLEYSKHFDNYYGTLLSEILHIYESGRIPFLEIETNGANQIIEKYKKEGREAEICSIFLMPPSLDELERRIEGRKTETEDLILKRLQKAREEIQMSSSFNYVITNNSIEETVLNIKKIIKKDFAKMLEDNNKGEEGRKA</sequence>
<dbReference type="InterPro" id="IPR020590">
    <property type="entry name" value="Guanylate_kinase_CS"/>
</dbReference>
<evidence type="ECO:0000313" key="15">
    <source>
        <dbReference type="Proteomes" id="UP000256585"/>
    </source>
</evidence>
<dbReference type="NCBIfam" id="TIGR03263">
    <property type="entry name" value="guanyl_kin"/>
    <property type="match status" value="1"/>
</dbReference>
<evidence type="ECO:0000256" key="3">
    <source>
        <dbReference type="ARBA" id="ARBA00005790"/>
    </source>
</evidence>
<evidence type="ECO:0000256" key="7">
    <source>
        <dbReference type="ARBA" id="ARBA00022741"/>
    </source>
</evidence>
<dbReference type="EMBL" id="CP033058">
    <property type="protein sequence ID" value="AZZ65676.1"/>
    <property type="molecule type" value="Genomic_DNA"/>
</dbReference>
<dbReference type="InterPro" id="IPR017665">
    <property type="entry name" value="Guanylate_kinase"/>
</dbReference>
<evidence type="ECO:0000256" key="2">
    <source>
        <dbReference type="ARBA" id="ARBA00004496"/>
    </source>
</evidence>
<evidence type="ECO:0000256" key="11">
    <source>
        <dbReference type="ARBA" id="ARBA00048594"/>
    </source>
</evidence>
<evidence type="ECO:0000256" key="4">
    <source>
        <dbReference type="ARBA" id="ARBA00012961"/>
    </source>
</evidence>
<dbReference type="FunFam" id="3.30.63.10:FF:000002">
    <property type="entry name" value="Guanylate kinase 1"/>
    <property type="match status" value="1"/>
</dbReference>
<feature type="domain" description="Guanylate kinase-like" evidence="13">
    <location>
        <begin position="3"/>
        <end position="188"/>
    </location>
</feature>
<dbReference type="KEGG" id="mphc:DMC14_002690"/>
<dbReference type="GO" id="GO:0005829">
    <property type="term" value="C:cytosol"/>
    <property type="evidence" value="ECO:0007669"/>
    <property type="project" value="TreeGrafter"/>
</dbReference>
<name>A0A3Q9VAG2_9BACT</name>
<comment type="subcellular location">
    <subcellularLocation>
        <location evidence="2 12">Cytoplasm</location>
    </subcellularLocation>
</comment>
<dbReference type="Gene3D" id="3.40.50.300">
    <property type="entry name" value="P-loop containing nucleotide triphosphate hydrolases"/>
    <property type="match status" value="1"/>
</dbReference>
<evidence type="ECO:0000256" key="12">
    <source>
        <dbReference type="HAMAP-Rule" id="MF_00328"/>
    </source>
</evidence>
<dbReference type="RefSeq" id="WP_116171501.1">
    <property type="nucleotide sequence ID" value="NZ_CP033058.2"/>
</dbReference>
<accession>A0A3Q9VAG2</accession>
<comment type="function">
    <text evidence="1 12">Essential for recycling GMP and indirectly, cGMP.</text>
</comment>
<evidence type="ECO:0000256" key="8">
    <source>
        <dbReference type="ARBA" id="ARBA00022777"/>
    </source>
</evidence>
<keyword evidence="15" id="KW-1185">Reference proteome</keyword>
<dbReference type="InterPro" id="IPR008145">
    <property type="entry name" value="GK/Ca_channel_bsu"/>
</dbReference>
<dbReference type="SMART" id="SM00072">
    <property type="entry name" value="GuKc"/>
    <property type="match status" value="1"/>
</dbReference>
<dbReference type="PROSITE" id="PS50052">
    <property type="entry name" value="GUANYLATE_KINASE_2"/>
    <property type="match status" value="1"/>
</dbReference>
<dbReference type="CDD" id="cd00071">
    <property type="entry name" value="GMPK"/>
    <property type="match status" value="1"/>
</dbReference>
<dbReference type="EC" id="2.7.4.8" evidence="4 12"/>
<dbReference type="GO" id="GO:0004385">
    <property type="term" value="F:GMP kinase activity"/>
    <property type="evidence" value="ECO:0007669"/>
    <property type="project" value="UniProtKB-UniRule"/>
</dbReference>
<dbReference type="PANTHER" id="PTHR23117:SF13">
    <property type="entry name" value="GUANYLATE KINASE"/>
    <property type="match status" value="1"/>
</dbReference>
<evidence type="ECO:0000256" key="6">
    <source>
        <dbReference type="ARBA" id="ARBA00022679"/>
    </source>
</evidence>
<evidence type="ECO:0000259" key="13">
    <source>
        <dbReference type="PROSITE" id="PS50052"/>
    </source>
</evidence>